<evidence type="ECO:0000313" key="4">
    <source>
        <dbReference type="Proteomes" id="UP001569151"/>
    </source>
</evidence>
<feature type="chain" id="PRO_5046161716" evidence="2">
    <location>
        <begin position="21"/>
        <end position="359"/>
    </location>
</feature>
<accession>A0ABV4MMU0</accession>
<evidence type="ECO:0000313" key="3">
    <source>
        <dbReference type="EMBL" id="MEZ8210897.1"/>
    </source>
</evidence>
<feature type="compositionally biased region" description="Acidic residues" evidence="1">
    <location>
        <begin position="181"/>
        <end position="199"/>
    </location>
</feature>
<protein>
    <submittedName>
        <fullName evidence="3">Uncharacterized protein</fullName>
    </submittedName>
</protein>
<proteinExistence type="predicted"/>
<feature type="signal peptide" evidence="2">
    <location>
        <begin position="1"/>
        <end position="20"/>
    </location>
</feature>
<evidence type="ECO:0000256" key="1">
    <source>
        <dbReference type="SAM" id="MobiDB-lite"/>
    </source>
</evidence>
<dbReference type="RefSeq" id="WP_371726533.1">
    <property type="nucleotide sequence ID" value="NZ_JBGOOS010000037.1"/>
</dbReference>
<name>A0ABV4MMU0_9VIBR</name>
<keyword evidence="2" id="KW-0732">Signal</keyword>
<organism evidence="3 4">
    <name type="scientific">Vibrio bivalvicida</name>
    <dbReference type="NCBI Taxonomy" id="1276888"/>
    <lineage>
        <taxon>Bacteria</taxon>
        <taxon>Pseudomonadati</taxon>
        <taxon>Pseudomonadota</taxon>
        <taxon>Gammaproteobacteria</taxon>
        <taxon>Vibrionales</taxon>
        <taxon>Vibrionaceae</taxon>
        <taxon>Vibrio</taxon>
        <taxon>Vibrio oreintalis group</taxon>
    </lineage>
</organism>
<sequence length="359" mass="39406">MNLCKSAILLSTIFTIQAQANFVAIVIPPQGLYTESESSATLDVTQEIVTGTYSVTNAELIYSDVLISDEGCDVELDGDESSGTWTYYNNLACSDDDNFTLLATKGLSNTVTLFRNNSCDYLANEWLTAAHDGTGTGLLYWENSCSINNSTIRSLMSINDDVPAYYLDSIYIDIFSTGEGEENLEGEPLEPTLPDEGEGEGSSNPEFNLPHIQWVYDDIVVDHPFLESIDLSNLTYVLGDSVILRGMSNITSFDLSSLRNYNNVPLNVNVMGAMNATELDVSRLSYADIDISYTNISDISKFYRLQSGTIITNNDSETFFPQVTTFPNINSSFCYGVRSGNITLSSSISQSNAESACNW</sequence>
<gene>
    <name evidence="3" type="ORF">ACED39_19195</name>
</gene>
<keyword evidence="4" id="KW-1185">Reference proteome</keyword>
<feature type="region of interest" description="Disordered" evidence="1">
    <location>
        <begin position="181"/>
        <end position="204"/>
    </location>
</feature>
<reference evidence="3 4" key="1">
    <citation type="submission" date="2024-06" db="EMBL/GenBank/DDBJ databases">
        <authorList>
            <person name="Steensen K."/>
            <person name="Seneca J."/>
            <person name="Bartlau N."/>
            <person name="Yu A.X."/>
            <person name="Polz M.F."/>
        </authorList>
    </citation>
    <scope>NUCLEOTIDE SEQUENCE [LARGE SCALE GENOMIC DNA]</scope>
    <source>
        <strain evidence="3 4">1F146</strain>
    </source>
</reference>
<dbReference type="Proteomes" id="UP001569151">
    <property type="component" value="Unassembled WGS sequence"/>
</dbReference>
<evidence type="ECO:0000256" key="2">
    <source>
        <dbReference type="SAM" id="SignalP"/>
    </source>
</evidence>
<comment type="caution">
    <text evidence="3">The sequence shown here is derived from an EMBL/GenBank/DDBJ whole genome shotgun (WGS) entry which is preliminary data.</text>
</comment>
<dbReference type="EMBL" id="JBGOOS010000037">
    <property type="protein sequence ID" value="MEZ8210897.1"/>
    <property type="molecule type" value="Genomic_DNA"/>
</dbReference>